<comment type="caution">
    <text evidence="1">The sequence shown here is derived from an EMBL/GenBank/DDBJ whole genome shotgun (WGS) entry which is preliminary data.</text>
</comment>
<dbReference type="AlphaFoldDB" id="A0A834WB71"/>
<protein>
    <submittedName>
        <fullName evidence="1">Uncharacterized protein</fullName>
    </submittedName>
</protein>
<evidence type="ECO:0000313" key="1">
    <source>
        <dbReference type="EMBL" id="KAF7814908.1"/>
    </source>
</evidence>
<dbReference type="Proteomes" id="UP000634136">
    <property type="component" value="Unassembled WGS sequence"/>
</dbReference>
<organism evidence="1 2">
    <name type="scientific">Senna tora</name>
    <dbReference type="NCBI Taxonomy" id="362788"/>
    <lineage>
        <taxon>Eukaryota</taxon>
        <taxon>Viridiplantae</taxon>
        <taxon>Streptophyta</taxon>
        <taxon>Embryophyta</taxon>
        <taxon>Tracheophyta</taxon>
        <taxon>Spermatophyta</taxon>
        <taxon>Magnoliopsida</taxon>
        <taxon>eudicotyledons</taxon>
        <taxon>Gunneridae</taxon>
        <taxon>Pentapetalae</taxon>
        <taxon>rosids</taxon>
        <taxon>fabids</taxon>
        <taxon>Fabales</taxon>
        <taxon>Fabaceae</taxon>
        <taxon>Caesalpinioideae</taxon>
        <taxon>Cassia clade</taxon>
        <taxon>Senna</taxon>
    </lineage>
</organism>
<accession>A0A834WB71</accession>
<sequence length="36" mass="3822">MGFIIARKRVKTIASLCGLGMSNGAQDRMEGVSSHV</sequence>
<keyword evidence="2" id="KW-1185">Reference proteome</keyword>
<name>A0A834WB71_9FABA</name>
<evidence type="ECO:0000313" key="2">
    <source>
        <dbReference type="Proteomes" id="UP000634136"/>
    </source>
</evidence>
<proteinExistence type="predicted"/>
<reference evidence="1" key="1">
    <citation type="submission" date="2020-09" db="EMBL/GenBank/DDBJ databases">
        <title>Genome-Enabled Discovery of Anthraquinone Biosynthesis in Senna tora.</title>
        <authorList>
            <person name="Kang S.-H."/>
            <person name="Pandey R.P."/>
            <person name="Lee C.-M."/>
            <person name="Sim J.-S."/>
            <person name="Jeong J.-T."/>
            <person name="Choi B.-S."/>
            <person name="Jung M."/>
            <person name="Ginzburg D."/>
            <person name="Zhao K."/>
            <person name="Won S.Y."/>
            <person name="Oh T.-J."/>
            <person name="Yu Y."/>
            <person name="Kim N.-H."/>
            <person name="Lee O.R."/>
            <person name="Lee T.-H."/>
            <person name="Bashyal P."/>
            <person name="Kim T.-S."/>
            <person name="Lee W.-H."/>
            <person name="Kawkins C."/>
            <person name="Kim C.-K."/>
            <person name="Kim J.S."/>
            <person name="Ahn B.O."/>
            <person name="Rhee S.Y."/>
            <person name="Sohng J.K."/>
        </authorList>
    </citation>
    <scope>NUCLEOTIDE SEQUENCE</scope>
    <source>
        <tissue evidence="1">Leaf</tissue>
    </source>
</reference>
<gene>
    <name evidence="1" type="ORF">G2W53_028877</name>
</gene>
<dbReference type="EMBL" id="JAAIUW010000009">
    <property type="protein sequence ID" value="KAF7814908.1"/>
    <property type="molecule type" value="Genomic_DNA"/>
</dbReference>